<dbReference type="AlphaFoldDB" id="A0AAD6UQL9"/>
<reference evidence="2" key="1">
    <citation type="submission" date="2023-03" db="EMBL/GenBank/DDBJ databases">
        <title>Massive genome expansion in bonnet fungi (Mycena s.s.) driven by repeated elements and novel gene families across ecological guilds.</title>
        <authorList>
            <consortium name="Lawrence Berkeley National Laboratory"/>
            <person name="Harder C.B."/>
            <person name="Miyauchi S."/>
            <person name="Viragh M."/>
            <person name="Kuo A."/>
            <person name="Thoen E."/>
            <person name="Andreopoulos B."/>
            <person name="Lu D."/>
            <person name="Skrede I."/>
            <person name="Drula E."/>
            <person name="Henrissat B."/>
            <person name="Morin E."/>
            <person name="Kohler A."/>
            <person name="Barry K."/>
            <person name="LaButti K."/>
            <person name="Morin E."/>
            <person name="Salamov A."/>
            <person name="Lipzen A."/>
            <person name="Mereny Z."/>
            <person name="Hegedus B."/>
            <person name="Baldrian P."/>
            <person name="Stursova M."/>
            <person name="Weitz H."/>
            <person name="Taylor A."/>
            <person name="Grigoriev I.V."/>
            <person name="Nagy L.G."/>
            <person name="Martin F."/>
            <person name="Kauserud H."/>
        </authorList>
    </citation>
    <scope>NUCLEOTIDE SEQUENCE</scope>
    <source>
        <strain evidence="2">9144</strain>
    </source>
</reference>
<comment type="caution">
    <text evidence="2">The sequence shown here is derived from an EMBL/GenBank/DDBJ whole genome shotgun (WGS) entry which is preliminary data.</text>
</comment>
<dbReference type="Proteomes" id="UP001219525">
    <property type="component" value="Unassembled WGS sequence"/>
</dbReference>
<feature type="region of interest" description="Disordered" evidence="1">
    <location>
        <begin position="1"/>
        <end position="25"/>
    </location>
</feature>
<accession>A0AAD6UQL9</accession>
<evidence type="ECO:0000313" key="3">
    <source>
        <dbReference type="Proteomes" id="UP001219525"/>
    </source>
</evidence>
<dbReference type="EMBL" id="JARJCW010000162">
    <property type="protein sequence ID" value="KAJ7189913.1"/>
    <property type="molecule type" value="Genomic_DNA"/>
</dbReference>
<name>A0AAD6UQL9_9AGAR</name>
<evidence type="ECO:0000313" key="2">
    <source>
        <dbReference type="EMBL" id="KAJ7189913.1"/>
    </source>
</evidence>
<feature type="non-terminal residue" evidence="2">
    <location>
        <position position="377"/>
    </location>
</feature>
<organism evidence="2 3">
    <name type="scientific">Mycena pura</name>
    <dbReference type="NCBI Taxonomy" id="153505"/>
    <lineage>
        <taxon>Eukaryota</taxon>
        <taxon>Fungi</taxon>
        <taxon>Dikarya</taxon>
        <taxon>Basidiomycota</taxon>
        <taxon>Agaricomycotina</taxon>
        <taxon>Agaricomycetes</taxon>
        <taxon>Agaricomycetidae</taxon>
        <taxon>Agaricales</taxon>
        <taxon>Marasmiineae</taxon>
        <taxon>Mycenaceae</taxon>
        <taxon>Mycena</taxon>
    </lineage>
</organism>
<sequence length="377" mass="43209">CKDLPSGEPESQGQLKPVTSHGSGRYETSTFVETYVMDIPPGLFTTFKEPEPQYLPPGWSAHVHPEGNIYFALDGPLRVVTNAYLYRGTTLQRVCHWIEQIQKLLLQSGVTVTENAELFLMLEAEDCGYYLVDHATRTQFWLESFDTEKLDLPAVSTQSQLKIVLEELYWVHVEHFPMHVKPLPTEILDDIIYIFSHGLCDQMTSHVSTFNFSARECEVFLNLLQRCRGNINSGHTTWIIARLWSILDAHKVLIHHGQEQARLSRDQYIVFNPELKHRWLSLIMALITFKTSGHHLARLNDVFVDHIVYIHQWKPFISDCLQQWRSTTYVVSNSASTCESAGPTFCRHSQDSCAYPLVLRSSSFFTVQPGCTSPSWC</sequence>
<protein>
    <submittedName>
        <fullName evidence="2">Uncharacterized protein</fullName>
    </submittedName>
</protein>
<evidence type="ECO:0000256" key="1">
    <source>
        <dbReference type="SAM" id="MobiDB-lite"/>
    </source>
</evidence>
<gene>
    <name evidence="2" type="ORF">GGX14DRAFT_484152</name>
</gene>
<keyword evidence="3" id="KW-1185">Reference proteome</keyword>
<proteinExistence type="predicted"/>